<sequence>MKITKIIFRVTGLSQIPAPLAGMTQLQPGVAGTVILFGPKALIN</sequence>
<accession>W0F6L9</accession>
<protein>
    <submittedName>
        <fullName evidence="1">Uncharacterized protein</fullName>
    </submittedName>
</protein>
<reference evidence="1 2" key="1">
    <citation type="submission" date="2013-12" db="EMBL/GenBank/DDBJ databases">
        <authorList>
            <consortium name="DOE Joint Genome Institute"/>
            <person name="Eisen J."/>
            <person name="Huntemann M."/>
            <person name="Han J."/>
            <person name="Chen A."/>
            <person name="Kyrpides N."/>
            <person name="Mavromatis K."/>
            <person name="Markowitz V."/>
            <person name="Palaniappan K."/>
            <person name="Ivanova N."/>
            <person name="Schaumberg A."/>
            <person name="Pati A."/>
            <person name="Liolios K."/>
            <person name="Nordberg H.P."/>
            <person name="Cantor M.N."/>
            <person name="Hua S.X."/>
            <person name="Woyke T."/>
        </authorList>
    </citation>
    <scope>NUCLEOTIDE SEQUENCE [LARGE SCALE GENOMIC DNA]</scope>
    <source>
        <strain evidence="2">DSM 19437</strain>
    </source>
</reference>
<dbReference type="Proteomes" id="UP000003586">
    <property type="component" value="Chromosome"/>
</dbReference>
<proteinExistence type="predicted"/>
<dbReference type="KEGG" id="nso:NIASO_01765"/>
<evidence type="ECO:0000313" key="1">
    <source>
        <dbReference type="EMBL" id="AHF17104.1"/>
    </source>
</evidence>
<name>W0F6L9_9BACT</name>
<keyword evidence="2" id="KW-1185">Reference proteome</keyword>
<gene>
    <name evidence="1" type="ORF">NIASO_01765</name>
</gene>
<evidence type="ECO:0000313" key="2">
    <source>
        <dbReference type="Proteomes" id="UP000003586"/>
    </source>
</evidence>
<dbReference type="AlphaFoldDB" id="W0F6L9"/>
<dbReference type="HOGENOM" id="CLU_3219166_0_0_10"/>
<dbReference type="EMBL" id="CP007035">
    <property type="protein sequence ID" value="AHF17104.1"/>
    <property type="molecule type" value="Genomic_DNA"/>
</dbReference>
<organism evidence="1 2">
    <name type="scientific">Niabella soli DSM 19437</name>
    <dbReference type="NCBI Taxonomy" id="929713"/>
    <lineage>
        <taxon>Bacteria</taxon>
        <taxon>Pseudomonadati</taxon>
        <taxon>Bacteroidota</taxon>
        <taxon>Chitinophagia</taxon>
        <taxon>Chitinophagales</taxon>
        <taxon>Chitinophagaceae</taxon>
        <taxon>Niabella</taxon>
    </lineage>
</organism>